<organism evidence="7 8">
    <name type="scientific">Lupinus angustifolius</name>
    <name type="common">Narrow-leaved blue lupine</name>
    <dbReference type="NCBI Taxonomy" id="3871"/>
    <lineage>
        <taxon>Eukaryota</taxon>
        <taxon>Viridiplantae</taxon>
        <taxon>Streptophyta</taxon>
        <taxon>Embryophyta</taxon>
        <taxon>Tracheophyta</taxon>
        <taxon>Spermatophyta</taxon>
        <taxon>Magnoliopsida</taxon>
        <taxon>eudicotyledons</taxon>
        <taxon>Gunneridae</taxon>
        <taxon>Pentapetalae</taxon>
        <taxon>rosids</taxon>
        <taxon>fabids</taxon>
        <taxon>Fabales</taxon>
        <taxon>Fabaceae</taxon>
        <taxon>Papilionoideae</taxon>
        <taxon>50 kb inversion clade</taxon>
        <taxon>genistoids sensu lato</taxon>
        <taxon>core genistoids</taxon>
        <taxon>Genisteae</taxon>
        <taxon>Lupinus</taxon>
    </lineage>
</organism>
<dbReference type="Pfam" id="PF00085">
    <property type="entry name" value="Thioredoxin"/>
    <property type="match status" value="1"/>
</dbReference>
<dbReference type="InterPro" id="IPR013766">
    <property type="entry name" value="Thioredoxin_domain"/>
</dbReference>
<dbReference type="SUPFAM" id="SSF52833">
    <property type="entry name" value="Thioredoxin-like"/>
    <property type="match status" value="1"/>
</dbReference>
<comment type="similarity">
    <text evidence="5">Belongs to the thioredoxin family. Plant H-type subfamily.</text>
</comment>
<accession>A0A4P1QPW8</accession>
<dbReference type="Gramene" id="OIV91832">
    <property type="protein sequence ID" value="OIV91832"/>
    <property type="gene ID" value="TanjilG_17824"/>
</dbReference>
<evidence type="ECO:0000256" key="4">
    <source>
        <dbReference type="ARBA" id="ARBA00023284"/>
    </source>
</evidence>
<keyword evidence="1" id="KW-0813">Transport</keyword>
<proteinExistence type="inferred from homology"/>
<keyword evidence="3" id="KW-1015">Disulfide bond</keyword>
<evidence type="ECO:0000256" key="1">
    <source>
        <dbReference type="ARBA" id="ARBA00022448"/>
    </source>
</evidence>
<protein>
    <recommendedName>
        <fullName evidence="6">Thioredoxin domain-containing protein</fullName>
    </recommendedName>
</protein>
<dbReference type="CDD" id="cd02947">
    <property type="entry name" value="TRX_family"/>
    <property type="match status" value="1"/>
</dbReference>
<keyword evidence="8" id="KW-1185">Reference proteome</keyword>
<evidence type="ECO:0000313" key="7">
    <source>
        <dbReference type="EMBL" id="OIV91832.1"/>
    </source>
</evidence>
<dbReference type="EMBL" id="CM007379">
    <property type="protein sequence ID" value="OIV91832.1"/>
    <property type="molecule type" value="Genomic_DNA"/>
</dbReference>
<reference evidence="7 8" key="1">
    <citation type="journal article" date="2017" name="Plant Biotechnol. J.">
        <title>A comprehensive draft genome sequence for lupin (Lupinus angustifolius), an emerging health food: insights into plant-microbe interactions and legume evolution.</title>
        <authorList>
            <person name="Hane J.K."/>
            <person name="Ming Y."/>
            <person name="Kamphuis L.G."/>
            <person name="Nelson M.N."/>
            <person name="Garg G."/>
            <person name="Atkins C.A."/>
            <person name="Bayer P.E."/>
            <person name="Bravo A."/>
            <person name="Bringans S."/>
            <person name="Cannon S."/>
            <person name="Edwards D."/>
            <person name="Foley R."/>
            <person name="Gao L.L."/>
            <person name="Harrison M.J."/>
            <person name="Huang W."/>
            <person name="Hurgobin B."/>
            <person name="Li S."/>
            <person name="Liu C.W."/>
            <person name="McGrath A."/>
            <person name="Morahan G."/>
            <person name="Murray J."/>
            <person name="Weller J."/>
            <person name="Jian J."/>
            <person name="Singh K.B."/>
        </authorList>
    </citation>
    <scope>NUCLEOTIDE SEQUENCE [LARGE SCALE GENOMIC DNA]</scope>
    <source>
        <strain evidence="8">cv. Tanjil</strain>
        <tissue evidence="7">Whole plant</tissue>
    </source>
</reference>
<keyword evidence="2" id="KW-0249">Electron transport</keyword>
<dbReference type="Proteomes" id="UP000188354">
    <property type="component" value="Chromosome LG19"/>
</dbReference>
<dbReference type="PRINTS" id="PR00421">
    <property type="entry name" value="THIOREDOXIN"/>
</dbReference>
<dbReference type="PANTHER" id="PTHR10438">
    <property type="entry name" value="THIOREDOXIN"/>
    <property type="match status" value="1"/>
</dbReference>
<dbReference type="InterPro" id="IPR036249">
    <property type="entry name" value="Thioredoxin-like_sf"/>
</dbReference>
<keyword evidence="4" id="KW-0676">Redox-active center</keyword>
<dbReference type="Gene3D" id="3.40.30.10">
    <property type="entry name" value="Glutaredoxin"/>
    <property type="match status" value="1"/>
</dbReference>
<dbReference type="FunFam" id="3.40.30.10:FF:000104">
    <property type="entry name" value="Thioredoxin"/>
    <property type="match status" value="1"/>
</dbReference>
<dbReference type="STRING" id="3871.A0A4P1QPW8"/>
<evidence type="ECO:0000259" key="6">
    <source>
        <dbReference type="PROSITE" id="PS51352"/>
    </source>
</evidence>
<name>A0A4P1QPW8_LUPAN</name>
<dbReference type="InterPro" id="IPR050620">
    <property type="entry name" value="Thioredoxin_H-type-like"/>
</dbReference>
<evidence type="ECO:0000256" key="3">
    <source>
        <dbReference type="ARBA" id="ARBA00023157"/>
    </source>
</evidence>
<dbReference type="GO" id="GO:0016671">
    <property type="term" value="F:oxidoreductase activity, acting on a sulfur group of donors, disulfide as acceptor"/>
    <property type="evidence" value="ECO:0007669"/>
    <property type="project" value="UniProtKB-ARBA"/>
</dbReference>
<gene>
    <name evidence="7" type="ORF">TanjilG_17824</name>
</gene>
<evidence type="ECO:0000256" key="5">
    <source>
        <dbReference type="ARBA" id="ARBA00038353"/>
    </source>
</evidence>
<dbReference type="InterPro" id="IPR017937">
    <property type="entry name" value="Thioredoxin_CS"/>
</dbReference>
<dbReference type="KEGG" id="lang:109334063"/>
<sequence>MGGALSSIFGGAAASVDSSSENSPVKSIHKSELWKIHFNELKNSSKLAVIDFSASWCGPCKFIEPAIHAMAGKFPNVVFFKIDVDELSDVAKEFEVQAMPTFVLLKEGKEIDRVIGAKKDELEIKIKKHGGS</sequence>
<dbReference type="PROSITE" id="PS00194">
    <property type="entry name" value="THIOREDOXIN_1"/>
    <property type="match status" value="1"/>
</dbReference>
<dbReference type="OrthoDB" id="10263751at2759"/>
<evidence type="ECO:0000256" key="2">
    <source>
        <dbReference type="ARBA" id="ARBA00022982"/>
    </source>
</evidence>
<dbReference type="AlphaFoldDB" id="A0A4P1QPW8"/>
<dbReference type="PANTHER" id="PTHR10438:SF413">
    <property type="entry name" value="THIOREDOXIN H2"/>
    <property type="match status" value="1"/>
</dbReference>
<feature type="domain" description="Thioredoxin" evidence="6">
    <location>
        <begin position="7"/>
        <end position="131"/>
    </location>
</feature>
<dbReference type="PROSITE" id="PS51352">
    <property type="entry name" value="THIOREDOXIN_2"/>
    <property type="match status" value="1"/>
</dbReference>
<evidence type="ECO:0000313" key="8">
    <source>
        <dbReference type="Proteomes" id="UP000188354"/>
    </source>
</evidence>